<dbReference type="AlphaFoldDB" id="A0A8B8BIB1"/>
<dbReference type="PANTHER" id="PTHR34203:SF15">
    <property type="entry name" value="SLL1173 PROTEIN"/>
    <property type="match status" value="1"/>
</dbReference>
<evidence type="ECO:0000259" key="2">
    <source>
        <dbReference type="Pfam" id="PF05050"/>
    </source>
</evidence>
<dbReference type="GeneID" id="111110779"/>
<evidence type="ECO:0000256" key="1">
    <source>
        <dbReference type="SAM" id="Phobius"/>
    </source>
</evidence>
<dbReference type="Proteomes" id="UP000694844">
    <property type="component" value="Chromosome 9"/>
</dbReference>
<feature type="transmembrane region" description="Helical" evidence="1">
    <location>
        <begin position="6"/>
        <end position="22"/>
    </location>
</feature>
<evidence type="ECO:0000313" key="3">
    <source>
        <dbReference type="Proteomes" id="UP000694844"/>
    </source>
</evidence>
<sequence length="307" mass="34769">MKFSSRIFSITISFLGLIYFLFHTNCLHGKRKFQTGDSTNGKILTNKNGDWYIEDDLCKPRDDFVRAQLKMENSVDIFVYPTSIDKWLSGRIIREGKWEEDHIQKIYRILKSDPSLIFLDIGANVGAFSLTMAELGNQVVAVDALGDNAGRLCASMTINNLQDKMSIIHNALSYIHEKVSLGKFHLNVGGTFVKQMGVSDNSDVIVIDTILLDDLLDLYDFKGGVVIKMDVESFEANVLRGARNFFQNVNVVCVLMEFMAHRGKDSGQFIVEFLQTFGLEPMVSNSNQTTWPMDVMFTKPNTRLVHR</sequence>
<dbReference type="KEGG" id="cvn:111110779"/>
<keyword evidence="1" id="KW-0812">Transmembrane</keyword>
<protein>
    <submittedName>
        <fullName evidence="4">Uncharacterized protein LOC111110779</fullName>
    </submittedName>
</protein>
<feature type="domain" description="Methyltransferase FkbM" evidence="2">
    <location>
        <begin position="120"/>
        <end position="276"/>
    </location>
</feature>
<dbReference type="InterPro" id="IPR006342">
    <property type="entry name" value="FkbM_mtfrase"/>
</dbReference>
<gene>
    <name evidence="4" type="primary">LOC111110779</name>
</gene>
<dbReference type="InterPro" id="IPR029063">
    <property type="entry name" value="SAM-dependent_MTases_sf"/>
</dbReference>
<keyword evidence="1" id="KW-1133">Transmembrane helix</keyword>
<dbReference type="RefSeq" id="XP_022303097.1">
    <property type="nucleotide sequence ID" value="XM_022447389.1"/>
</dbReference>
<proteinExistence type="predicted"/>
<name>A0A8B8BIB1_CRAVI</name>
<keyword evidence="1" id="KW-0472">Membrane</keyword>
<keyword evidence="3" id="KW-1185">Reference proteome</keyword>
<organism evidence="3 4">
    <name type="scientific">Crassostrea virginica</name>
    <name type="common">Eastern oyster</name>
    <dbReference type="NCBI Taxonomy" id="6565"/>
    <lineage>
        <taxon>Eukaryota</taxon>
        <taxon>Metazoa</taxon>
        <taxon>Spiralia</taxon>
        <taxon>Lophotrochozoa</taxon>
        <taxon>Mollusca</taxon>
        <taxon>Bivalvia</taxon>
        <taxon>Autobranchia</taxon>
        <taxon>Pteriomorphia</taxon>
        <taxon>Ostreida</taxon>
        <taxon>Ostreoidea</taxon>
        <taxon>Ostreidae</taxon>
        <taxon>Crassostrea</taxon>
    </lineage>
</organism>
<accession>A0A8B8BIB1</accession>
<dbReference type="PANTHER" id="PTHR34203">
    <property type="entry name" value="METHYLTRANSFERASE, FKBM FAMILY PROTEIN"/>
    <property type="match status" value="1"/>
</dbReference>
<dbReference type="Gene3D" id="3.40.50.150">
    <property type="entry name" value="Vaccinia Virus protein VP39"/>
    <property type="match status" value="1"/>
</dbReference>
<dbReference type="SUPFAM" id="SSF53335">
    <property type="entry name" value="S-adenosyl-L-methionine-dependent methyltransferases"/>
    <property type="match status" value="1"/>
</dbReference>
<dbReference type="OrthoDB" id="411251at2759"/>
<evidence type="ECO:0000313" key="4">
    <source>
        <dbReference type="RefSeq" id="XP_022303097.1"/>
    </source>
</evidence>
<dbReference type="Pfam" id="PF05050">
    <property type="entry name" value="Methyltransf_21"/>
    <property type="match status" value="1"/>
</dbReference>
<dbReference type="InterPro" id="IPR052514">
    <property type="entry name" value="SAM-dependent_MTase"/>
</dbReference>
<dbReference type="NCBIfam" id="TIGR01444">
    <property type="entry name" value="fkbM_fam"/>
    <property type="match status" value="1"/>
</dbReference>
<reference evidence="4" key="1">
    <citation type="submission" date="2025-08" db="UniProtKB">
        <authorList>
            <consortium name="RefSeq"/>
        </authorList>
    </citation>
    <scope>IDENTIFICATION</scope>
    <source>
        <tissue evidence="4">Whole sample</tissue>
    </source>
</reference>